<organism evidence="1 2">
    <name type="scientific">Ensete ventricosum</name>
    <name type="common">Abyssinian banana</name>
    <name type="synonym">Musa ensete</name>
    <dbReference type="NCBI Taxonomy" id="4639"/>
    <lineage>
        <taxon>Eukaryota</taxon>
        <taxon>Viridiplantae</taxon>
        <taxon>Streptophyta</taxon>
        <taxon>Embryophyta</taxon>
        <taxon>Tracheophyta</taxon>
        <taxon>Spermatophyta</taxon>
        <taxon>Magnoliopsida</taxon>
        <taxon>Liliopsida</taxon>
        <taxon>Zingiberales</taxon>
        <taxon>Musaceae</taxon>
        <taxon>Ensete</taxon>
    </lineage>
</organism>
<protein>
    <submittedName>
        <fullName evidence="1">Uncharacterized protein</fullName>
    </submittedName>
</protein>
<name>A0A426X5L7_ENSVE</name>
<comment type="caution">
    <text evidence="1">The sequence shown here is derived from an EMBL/GenBank/DDBJ whole genome shotgun (WGS) entry which is preliminary data.</text>
</comment>
<gene>
    <name evidence="1" type="ORF">B296_00056424</name>
</gene>
<dbReference type="EMBL" id="AMZH03026152">
    <property type="protein sequence ID" value="RRT34740.1"/>
    <property type="molecule type" value="Genomic_DNA"/>
</dbReference>
<sequence length="58" mass="6471">MLREIHHGGGTRSSVSEACKSAKLHLCEEKSIMAKAQGQKCPRHISYKNLIHMKISLP</sequence>
<evidence type="ECO:0000313" key="1">
    <source>
        <dbReference type="EMBL" id="RRT34740.1"/>
    </source>
</evidence>
<proteinExistence type="predicted"/>
<evidence type="ECO:0000313" key="2">
    <source>
        <dbReference type="Proteomes" id="UP000287651"/>
    </source>
</evidence>
<dbReference type="Proteomes" id="UP000287651">
    <property type="component" value="Unassembled WGS sequence"/>
</dbReference>
<dbReference type="AlphaFoldDB" id="A0A426X5L7"/>
<accession>A0A426X5L7</accession>
<reference evidence="1 2" key="1">
    <citation type="journal article" date="2014" name="Agronomy (Basel)">
        <title>A Draft Genome Sequence for Ensete ventricosum, the Drought-Tolerant Tree Against Hunger.</title>
        <authorList>
            <person name="Harrison J."/>
            <person name="Moore K.A."/>
            <person name="Paszkiewicz K."/>
            <person name="Jones T."/>
            <person name="Grant M."/>
            <person name="Ambacheew D."/>
            <person name="Muzemil S."/>
            <person name="Studholme D.J."/>
        </authorList>
    </citation>
    <scope>NUCLEOTIDE SEQUENCE [LARGE SCALE GENOMIC DNA]</scope>
</reference>